<evidence type="ECO:0000313" key="2">
    <source>
        <dbReference type="EMBL" id="WVZ69225.1"/>
    </source>
</evidence>
<dbReference type="Proteomes" id="UP001341281">
    <property type="component" value="Chromosome 04"/>
</dbReference>
<dbReference type="EMBL" id="CP144748">
    <property type="protein sequence ID" value="WVZ69225.1"/>
    <property type="molecule type" value="Genomic_DNA"/>
</dbReference>
<evidence type="ECO:0000313" key="3">
    <source>
        <dbReference type="Proteomes" id="UP001341281"/>
    </source>
</evidence>
<evidence type="ECO:0000256" key="1">
    <source>
        <dbReference type="SAM" id="MobiDB-lite"/>
    </source>
</evidence>
<dbReference type="AlphaFoldDB" id="A0AAQ3T9Z5"/>
<proteinExistence type="predicted"/>
<reference evidence="2 3" key="1">
    <citation type="submission" date="2024-02" db="EMBL/GenBank/DDBJ databases">
        <title>High-quality chromosome-scale genome assembly of Pensacola bahiagrass (Paspalum notatum Flugge var. saurae).</title>
        <authorList>
            <person name="Vega J.M."/>
            <person name="Podio M."/>
            <person name="Orjuela J."/>
            <person name="Siena L.A."/>
            <person name="Pessino S.C."/>
            <person name="Combes M.C."/>
            <person name="Mariac C."/>
            <person name="Albertini E."/>
            <person name="Pupilli F."/>
            <person name="Ortiz J.P.A."/>
            <person name="Leblanc O."/>
        </authorList>
    </citation>
    <scope>NUCLEOTIDE SEQUENCE [LARGE SCALE GENOMIC DNA]</scope>
    <source>
        <strain evidence="2">R1</strain>
        <tissue evidence="2">Leaf</tissue>
    </source>
</reference>
<feature type="compositionally biased region" description="Basic and acidic residues" evidence="1">
    <location>
        <begin position="198"/>
        <end position="208"/>
    </location>
</feature>
<feature type="region of interest" description="Disordered" evidence="1">
    <location>
        <begin position="198"/>
        <end position="225"/>
    </location>
</feature>
<gene>
    <name evidence="2" type="ORF">U9M48_018043</name>
</gene>
<protein>
    <submittedName>
        <fullName evidence="2">Uncharacterized protein</fullName>
    </submittedName>
</protein>
<name>A0AAQ3T9Z5_PASNO</name>
<keyword evidence="3" id="KW-1185">Reference proteome</keyword>
<feature type="non-terminal residue" evidence="2">
    <location>
        <position position="238"/>
    </location>
</feature>
<accession>A0AAQ3T9Z5</accession>
<sequence>RTSSGNPFSPEPLVLLQDLPGVRHDLLHGIHGHEPLRPRRQARELGGVQKVGAYHLVHRLEPDQVAPERDVHEPHGVAAEERLPLEHSPNARSSVSTAGTAFSNASALCSAIIDLNSALNSRPEPRRGAVVGVGREEARSGRRPGVVDVLQYHQRLAHRAAAVDEDGDLLVHRVGVEQELALAAEGLLDVLVAQPLEPQRHSHPDHPRARPRAQQPQLRRRRRHPRSYYPASCRCHCR</sequence>
<feature type="region of interest" description="Disordered" evidence="1">
    <location>
        <begin position="120"/>
        <end position="143"/>
    </location>
</feature>
<organism evidence="2 3">
    <name type="scientific">Paspalum notatum var. saurae</name>
    <dbReference type="NCBI Taxonomy" id="547442"/>
    <lineage>
        <taxon>Eukaryota</taxon>
        <taxon>Viridiplantae</taxon>
        <taxon>Streptophyta</taxon>
        <taxon>Embryophyta</taxon>
        <taxon>Tracheophyta</taxon>
        <taxon>Spermatophyta</taxon>
        <taxon>Magnoliopsida</taxon>
        <taxon>Liliopsida</taxon>
        <taxon>Poales</taxon>
        <taxon>Poaceae</taxon>
        <taxon>PACMAD clade</taxon>
        <taxon>Panicoideae</taxon>
        <taxon>Andropogonodae</taxon>
        <taxon>Paspaleae</taxon>
        <taxon>Paspalinae</taxon>
        <taxon>Paspalum</taxon>
    </lineage>
</organism>